<accession>A0ABT9XJ95</accession>
<keyword evidence="2 9" id="KW-0813">Transport</keyword>
<keyword evidence="12" id="KW-1185">Reference proteome</keyword>
<comment type="subcellular location">
    <subcellularLocation>
        <location evidence="9">Cell membrane</location>
        <topology evidence="9">Single-pass membrane protein</topology>
    </subcellularLocation>
    <subcellularLocation>
        <location evidence="1">Membrane</location>
    </subcellularLocation>
</comment>
<keyword evidence="4 9" id="KW-0812">Transmembrane</keyword>
<keyword evidence="3 9" id="KW-1003">Cell membrane</keyword>
<evidence type="ECO:0000256" key="9">
    <source>
        <dbReference type="HAMAP-Rule" id="MF_00422"/>
    </source>
</evidence>
<dbReference type="InterPro" id="IPR005807">
    <property type="entry name" value="SecE_bac"/>
</dbReference>
<gene>
    <name evidence="9" type="primary">secE</name>
    <name evidence="11" type="ORF">J2S03_002253</name>
</gene>
<reference evidence="11 12" key="1">
    <citation type="submission" date="2023-07" db="EMBL/GenBank/DDBJ databases">
        <title>Genomic Encyclopedia of Type Strains, Phase IV (KMG-IV): sequencing the most valuable type-strain genomes for metagenomic binning, comparative biology and taxonomic classification.</title>
        <authorList>
            <person name="Goeker M."/>
        </authorList>
    </citation>
    <scope>NUCLEOTIDE SEQUENCE [LARGE SCALE GENOMIC DNA]</scope>
    <source>
        <strain evidence="11 12">DSM 4006</strain>
    </source>
</reference>
<sequence length="85" mass="9590">MEKSKPTVVRNLSDAKQNTGESNRRSGPVAFIRETFWELKRVRWPRRKEVVNYTAAALIMCALMGVLVWAFDIGVAKVLSLIGLV</sequence>
<comment type="caution">
    <text evidence="11">The sequence shown here is derived from an EMBL/GenBank/DDBJ whole genome shotgun (WGS) entry which is preliminary data.</text>
</comment>
<proteinExistence type="inferred from homology"/>
<dbReference type="PANTHER" id="PTHR33910:SF1">
    <property type="entry name" value="PROTEIN TRANSLOCASE SUBUNIT SECE"/>
    <property type="match status" value="1"/>
</dbReference>
<keyword evidence="7 9" id="KW-0811">Translocation</keyword>
<evidence type="ECO:0000256" key="2">
    <source>
        <dbReference type="ARBA" id="ARBA00022448"/>
    </source>
</evidence>
<dbReference type="Gene3D" id="1.20.5.1030">
    <property type="entry name" value="Preprotein translocase secy subunit"/>
    <property type="match status" value="1"/>
</dbReference>
<name>A0ABT9XJ95_9BACL</name>
<feature type="transmembrane region" description="Helical" evidence="9">
    <location>
        <begin position="50"/>
        <end position="71"/>
    </location>
</feature>
<evidence type="ECO:0000313" key="11">
    <source>
        <dbReference type="EMBL" id="MDQ0190389.1"/>
    </source>
</evidence>
<evidence type="ECO:0000256" key="10">
    <source>
        <dbReference type="SAM" id="MobiDB-lite"/>
    </source>
</evidence>
<evidence type="ECO:0000256" key="1">
    <source>
        <dbReference type="ARBA" id="ARBA00004370"/>
    </source>
</evidence>
<evidence type="ECO:0000256" key="4">
    <source>
        <dbReference type="ARBA" id="ARBA00022692"/>
    </source>
</evidence>
<dbReference type="Proteomes" id="UP001232973">
    <property type="component" value="Unassembled WGS sequence"/>
</dbReference>
<comment type="subunit">
    <text evidence="9">Component of the Sec protein translocase complex. Heterotrimer consisting of SecY, SecE and SecG subunits. The heterotrimers can form oligomers, although 1 heterotrimer is thought to be able to translocate proteins. Interacts with the ribosome. Interacts with SecDF, and other proteins may be involved. Interacts with SecA.</text>
</comment>
<evidence type="ECO:0000313" key="12">
    <source>
        <dbReference type="Proteomes" id="UP001232973"/>
    </source>
</evidence>
<dbReference type="InterPro" id="IPR038379">
    <property type="entry name" value="SecE_sf"/>
</dbReference>
<evidence type="ECO:0000256" key="3">
    <source>
        <dbReference type="ARBA" id="ARBA00022475"/>
    </source>
</evidence>
<dbReference type="EMBL" id="JAUSTP010000018">
    <property type="protein sequence ID" value="MDQ0190389.1"/>
    <property type="molecule type" value="Genomic_DNA"/>
</dbReference>
<comment type="function">
    <text evidence="9">Essential subunit of the Sec protein translocation channel SecYEG. Clamps together the 2 halves of SecY. May contact the channel plug during translocation.</text>
</comment>
<keyword evidence="8 9" id="KW-0472">Membrane</keyword>
<dbReference type="NCBIfam" id="TIGR00964">
    <property type="entry name" value="secE_bact"/>
    <property type="match status" value="1"/>
</dbReference>
<organism evidence="11 12">
    <name type="scientific">Alicyclobacillus cycloheptanicus</name>
    <dbReference type="NCBI Taxonomy" id="1457"/>
    <lineage>
        <taxon>Bacteria</taxon>
        <taxon>Bacillati</taxon>
        <taxon>Bacillota</taxon>
        <taxon>Bacilli</taxon>
        <taxon>Bacillales</taxon>
        <taxon>Alicyclobacillaceae</taxon>
        <taxon>Alicyclobacillus</taxon>
    </lineage>
</organism>
<dbReference type="Pfam" id="PF00584">
    <property type="entry name" value="SecE"/>
    <property type="match status" value="1"/>
</dbReference>
<dbReference type="RefSeq" id="WP_274457430.1">
    <property type="nucleotide sequence ID" value="NZ_CP067097.1"/>
</dbReference>
<keyword evidence="5 9" id="KW-0653">Protein transport</keyword>
<evidence type="ECO:0000256" key="8">
    <source>
        <dbReference type="ARBA" id="ARBA00023136"/>
    </source>
</evidence>
<protein>
    <recommendedName>
        <fullName evidence="9">Protein translocase subunit SecE</fullName>
    </recommendedName>
</protein>
<dbReference type="HAMAP" id="MF_00422">
    <property type="entry name" value="SecE"/>
    <property type="match status" value="1"/>
</dbReference>
<dbReference type="InterPro" id="IPR001901">
    <property type="entry name" value="Translocase_SecE/Sec61-g"/>
</dbReference>
<evidence type="ECO:0000256" key="7">
    <source>
        <dbReference type="ARBA" id="ARBA00023010"/>
    </source>
</evidence>
<evidence type="ECO:0000256" key="5">
    <source>
        <dbReference type="ARBA" id="ARBA00022927"/>
    </source>
</evidence>
<dbReference type="PANTHER" id="PTHR33910">
    <property type="entry name" value="PROTEIN TRANSLOCASE SUBUNIT SECE"/>
    <property type="match status" value="1"/>
</dbReference>
<feature type="region of interest" description="Disordered" evidence="10">
    <location>
        <begin position="1"/>
        <end position="25"/>
    </location>
</feature>
<evidence type="ECO:0000256" key="6">
    <source>
        <dbReference type="ARBA" id="ARBA00022989"/>
    </source>
</evidence>
<keyword evidence="6 9" id="KW-1133">Transmembrane helix</keyword>
<comment type="similarity">
    <text evidence="9">Belongs to the SecE/SEC61-gamma family.</text>
</comment>